<comment type="caution">
    <text evidence="6">The sequence shown here is derived from an EMBL/GenBank/DDBJ whole genome shotgun (WGS) entry which is preliminary data.</text>
</comment>
<dbReference type="STRING" id="1325734.A0A428QNT8"/>
<keyword evidence="7" id="KW-1185">Reference proteome</keyword>
<keyword evidence="3 5" id="KW-1133">Transmembrane helix</keyword>
<evidence type="ECO:0008006" key="8">
    <source>
        <dbReference type="Google" id="ProtNLM"/>
    </source>
</evidence>
<evidence type="ECO:0000256" key="1">
    <source>
        <dbReference type="ARBA" id="ARBA00004141"/>
    </source>
</evidence>
<reference evidence="6 7" key="1">
    <citation type="submission" date="2017-06" db="EMBL/GenBank/DDBJ databases">
        <title>Comparative genomic analysis of Ambrosia Fusariam Clade fungi.</title>
        <authorList>
            <person name="Stajich J.E."/>
            <person name="Carrillo J."/>
            <person name="Kijimoto T."/>
            <person name="Eskalen A."/>
            <person name="O'Donnell K."/>
            <person name="Kasson M."/>
        </authorList>
    </citation>
    <scope>NUCLEOTIDE SEQUENCE [LARGE SCALE GENOMIC DNA]</scope>
    <source>
        <strain evidence="6 7">NRRL62584</strain>
    </source>
</reference>
<dbReference type="PANTHER" id="PTHR12665">
    <property type="entry name" value="ORMDL PROTEINS"/>
    <property type="match status" value="1"/>
</dbReference>
<dbReference type="Proteomes" id="UP000288168">
    <property type="component" value="Unassembled WGS sequence"/>
</dbReference>
<protein>
    <recommendedName>
        <fullName evidence="8">Protein ORM1</fullName>
    </recommendedName>
</protein>
<feature type="transmembrane region" description="Helical" evidence="5">
    <location>
        <begin position="269"/>
        <end position="285"/>
    </location>
</feature>
<evidence type="ECO:0000256" key="5">
    <source>
        <dbReference type="SAM" id="Phobius"/>
    </source>
</evidence>
<keyword evidence="2 5" id="KW-0812">Transmembrane</keyword>
<dbReference type="InterPro" id="IPR007203">
    <property type="entry name" value="ORMDL"/>
</dbReference>
<name>A0A428QNT8_9HYPO</name>
<evidence type="ECO:0000313" key="7">
    <source>
        <dbReference type="Proteomes" id="UP000288168"/>
    </source>
</evidence>
<sequence length="324" mass="36327">MKVPYNKRLVSPRRGAMDPGIHGLHWHMGNKELRAEIGCELPLQGEPLQLHPHLCNLTLELNPEKPPPSAIIDNLKAVPEHPPRREPSSPADPFLPSSRPLHAFASNPVNTAKLSSPILLQRTVSYDAGTKPPRRGSIYLNMPDRNTAGARRRRSSSILQVYHEPPETLEQISDQAALPNLNANWTNAKGAWTIHIVLIACCKIIYDALPGVSQETSWTLTNMTYMFGSYIMFHHVRGVPFDFNSGAFDNLNMWEQIDNGAQYTPTKKFLLGVPIALFLVSTHYTHYDLTYFIINLLAVLGVVIPKLPFSHRMRFGLFSGVPED</sequence>
<dbReference type="Pfam" id="PF04061">
    <property type="entry name" value="ORMDL"/>
    <property type="match status" value="1"/>
</dbReference>
<dbReference type="AlphaFoldDB" id="A0A428QNT8"/>
<dbReference type="EMBL" id="NKCI01000022">
    <property type="protein sequence ID" value="RSL66927.1"/>
    <property type="molecule type" value="Genomic_DNA"/>
</dbReference>
<comment type="subcellular location">
    <subcellularLocation>
        <location evidence="1">Membrane</location>
        <topology evidence="1">Multi-pass membrane protein</topology>
    </subcellularLocation>
</comment>
<accession>A0A428QNT8</accession>
<proteinExistence type="predicted"/>
<evidence type="ECO:0000256" key="3">
    <source>
        <dbReference type="ARBA" id="ARBA00022989"/>
    </source>
</evidence>
<organism evidence="6 7">
    <name type="scientific">Fusarium duplospermum</name>
    <dbReference type="NCBI Taxonomy" id="1325734"/>
    <lineage>
        <taxon>Eukaryota</taxon>
        <taxon>Fungi</taxon>
        <taxon>Dikarya</taxon>
        <taxon>Ascomycota</taxon>
        <taxon>Pezizomycotina</taxon>
        <taxon>Sordariomycetes</taxon>
        <taxon>Hypocreomycetidae</taxon>
        <taxon>Hypocreales</taxon>
        <taxon>Nectriaceae</taxon>
        <taxon>Fusarium</taxon>
        <taxon>Fusarium solani species complex</taxon>
    </lineage>
</organism>
<dbReference type="OrthoDB" id="1932233at2759"/>
<evidence type="ECO:0000256" key="2">
    <source>
        <dbReference type="ARBA" id="ARBA00022692"/>
    </source>
</evidence>
<gene>
    <name evidence="6" type="ORF">CEP54_003473</name>
</gene>
<feature type="transmembrane region" description="Helical" evidence="5">
    <location>
        <begin position="291"/>
        <end position="309"/>
    </location>
</feature>
<dbReference type="GO" id="GO:0005789">
    <property type="term" value="C:endoplasmic reticulum membrane"/>
    <property type="evidence" value="ECO:0007669"/>
    <property type="project" value="InterPro"/>
</dbReference>
<keyword evidence="4 5" id="KW-0472">Membrane</keyword>
<evidence type="ECO:0000256" key="4">
    <source>
        <dbReference type="ARBA" id="ARBA00023136"/>
    </source>
</evidence>
<evidence type="ECO:0000313" key="6">
    <source>
        <dbReference type="EMBL" id="RSL66927.1"/>
    </source>
</evidence>